<dbReference type="Gramene" id="mRNA:HanXRQr2_Chr17g0818681">
    <property type="protein sequence ID" value="CDS:HanXRQr2_Chr17g0818681.1"/>
    <property type="gene ID" value="HanXRQr2_Chr17g0818681"/>
</dbReference>
<organism evidence="1 2">
    <name type="scientific">Helianthus annuus</name>
    <name type="common">Common sunflower</name>
    <dbReference type="NCBI Taxonomy" id="4232"/>
    <lineage>
        <taxon>Eukaryota</taxon>
        <taxon>Viridiplantae</taxon>
        <taxon>Streptophyta</taxon>
        <taxon>Embryophyta</taxon>
        <taxon>Tracheophyta</taxon>
        <taxon>Spermatophyta</taxon>
        <taxon>Magnoliopsida</taxon>
        <taxon>eudicotyledons</taxon>
        <taxon>Gunneridae</taxon>
        <taxon>Pentapetalae</taxon>
        <taxon>asterids</taxon>
        <taxon>campanulids</taxon>
        <taxon>Asterales</taxon>
        <taxon>Asteraceae</taxon>
        <taxon>Asteroideae</taxon>
        <taxon>Heliantheae alliance</taxon>
        <taxon>Heliantheae</taxon>
        <taxon>Helianthus</taxon>
    </lineage>
</organism>
<dbReference type="Proteomes" id="UP000215914">
    <property type="component" value="Unassembled WGS sequence"/>
</dbReference>
<reference evidence="1" key="2">
    <citation type="submission" date="2020-06" db="EMBL/GenBank/DDBJ databases">
        <title>Helianthus annuus Genome sequencing and assembly Release 2.</title>
        <authorList>
            <person name="Gouzy J."/>
            <person name="Langlade N."/>
            <person name="Munos S."/>
        </authorList>
    </citation>
    <scope>NUCLEOTIDE SEQUENCE</scope>
    <source>
        <tissue evidence="1">Leaves</tissue>
    </source>
</reference>
<name>A0A9K3DMF7_HELAN</name>
<accession>A0A9K3DMF7</accession>
<evidence type="ECO:0000313" key="1">
    <source>
        <dbReference type="EMBL" id="KAF5756767.1"/>
    </source>
</evidence>
<protein>
    <submittedName>
        <fullName evidence="1">Uncharacterized protein</fullName>
    </submittedName>
</protein>
<keyword evidence="2" id="KW-1185">Reference proteome</keyword>
<comment type="caution">
    <text evidence="1">The sequence shown here is derived from an EMBL/GenBank/DDBJ whole genome shotgun (WGS) entry which is preliminary data.</text>
</comment>
<evidence type="ECO:0000313" key="2">
    <source>
        <dbReference type="Proteomes" id="UP000215914"/>
    </source>
</evidence>
<dbReference type="AlphaFoldDB" id="A0A9K3DMF7"/>
<proteinExistence type="predicted"/>
<sequence length="50" mass="5744">MSFFQSFDPLISVTNLSNSWIDKSLLGKGILTQIKIVHQTDFAIQQFQRT</sequence>
<dbReference type="EMBL" id="MNCJ02000332">
    <property type="protein sequence ID" value="KAF5756767.1"/>
    <property type="molecule type" value="Genomic_DNA"/>
</dbReference>
<reference evidence="1" key="1">
    <citation type="journal article" date="2017" name="Nature">
        <title>The sunflower genome provides insights into oil metabolism, flowering and Asterid evolution.</title>
        <authorList>
            <person name="Badouin H."/>
            <person name="Gouzy J."/>
            <person name="Grassa C.J."/>
            <person name="Murat F."/>
            <person name="Staton S.E."/>
            <person name="Cottret L."/>
            <person name="Lelandais-Briere C."/>
            <person name="Owens G.L."/>
            <person name="Carrere S."/>
            <person name="Mayjonade B."/>
            <person name="Legrand L."/>
            <person name="Gill N."/>
            <person name="Kane N.C."/>
            <person name="Bowers J.E."/>
            <person name="Hubner S."/>
            <person name="Bellec A."/>
            <person name="Berard A."/>
            <person name="Berges H."/>
            <person name="Blanchet N."/>
            <person name="Boniface M.C."/>
            <person name="Brunel D."/>
            <person name="Catrice O."/>
            <person name="Chaidir N."/>
            <person name="Claudel C."/>
            <person name="Donnadieu C."/>
            <person name="Faraut T."/>
            <person name="Fievet G."/>
            <person name="Helmstetter N."/>
            <person name="King M."/>
            <person name="Knapp S.J."/>
            <person name="Lai Z."/>
            <person name="Le Paslier M.C."/>
            <person name="Lippi Y."/>
            <person name="Lorenzon L."/>
            <person name="Mandel J.R."/>
            <person name="Marage G."/>
            <person name="Marchand G."/>
            <person name="Marquand E."/>
            <person name="Bret-Mestries E."/>
            <person name="Morien E."/>
            <person name="Nambeesan S."/>
            <person name="Nguyen T."/>
            <person name="Pegot-Espagnet P."/>
            <person name="Pouilly N."/>
            <person name="Raftis F."/>
            <person name="Sallet E."/>
            <person name="Schiex T."/>
            <person name="Thomas J."/>
            <person name="Vandecasteele C."/>
            <person name="Vares D."/>
            <person name="Vear F."/>
            <person name="Vautrin S."/>
            <person name="Crespi M."/>
            <person name="Mangin B."/>
            <person name="Burke J.M."/>
            <person name="Salse J."/>
            <person name="Munos S."/>
            <person name="Vincourt P."/>
            <person name="Rieseberg L.H."/>
            <person name="Langlade N.B."/>
        </authorList>
    </citation>
    <scope>NUCLEOTIDE SEQUENCE</scope>
    <source>
        <tissue evidence="1">Leaves</tissue>
    </source>
</reference>
<gene>
    <name evidence="1" type="ORF">HanXRQr2_Chr17g0818681</name>
</gene>